<feature type="compositionally biased region" description="Basic residues" evidence="1">
    <location>
        <begin position="26"/>
        <end position="35"/>
    </location>
</feature>
<gene>
    <name evidence="2" type="ORF">IWZ03DRAFT_379085</name>
</gene>
<name>A0ABR1KLL3_9PEZI</name>
<proteinExistence type="predicted"/>
<evidence type="ECO:0000313" key="3">
    <source>
        <dbReference type="Proteomes" id="UP001363622"/>
    </source>
</evidence>
<dbReference type="Proteomes" id="UP001363622">
    <property type="component" value="Unassembled WGS sequence"/>
</dbReference>
<evidence type="ECO:0000313" key="2">
    <source>
        <dbReference type="EMBL" id="KAK7516805.1"/>
    </source>
</evidence>
<keyword evidence="3" id="KW-1185">Reference proteome</keyword>
<accession>A0ABR1KLL3</accession>
<dbReference type="EMBL" id="JBBPHU010000006">
    <property type="protein sequence ID" value="KAK7516805.1"/>
    <property type="molecule type" value="Genomic_DNA"/>
</dbReference>
<feature type="compositionally biased region" description="Low complexity" evidence="1">
    <location>
        <begin position="76"/>
        <end position="93"/>
    </location>
</feature>
<protein>
    <submittedName>
        <fullName evidence="2">Uncharacterized protein</fullName>
    </submittedName>
</protein>
<organism evidence="2 3">
    <name type="scientific">Phyllosticta citriasiana</name>
    <dbReference type="NCBI Taxonomy" id="595635"/>
    <lineage>
        <taxon>Eukaryota</taxon>
        <taxon>Fungi</taxon>
        <taxon>Dikarya</taxon>
        <taxon>Ascomycota</taxon>
        <taxon>Pezizomycotina</taxon>
        <taxon>Dothideomycetes</taxon>
        <taxon>Dothideomycetes incertae sedis</taxon>
        <taxon>Botryosphaeriales</taxon>
        <taxon>Phyllostictaceae</taxon>
        <taxon>Phyllosticta</taxon>
    </lineage>
</organism>
<reference evidence="2 3" key="1">
    <citation type="submission" date="2024-04" db="EMBL/GenBank/DDBJ databases">
        <title>Phyllosticta paracitricarpa is synonymous to the EU quarantine fungus P. citricarpa based on phylogenomic analyses.</title>
        <authorList>
            <consortium name="Lawrence Berkeley National Laboratory"/>
            <person name="Van Ingen-Buijs V.A."/>
            <person name="Van Westerhoven A.C."/>
            <person name="Haridas S."/>
            <person name="Skiadas P."/>
            <person name="Martin F."/>
            <person name="Groenewald J.Z."/>
            <person name="Crous P.W."/>
            <person name="Seidl M.F."/>
        </authorList>
    </citation>
    <scope>NUCLEOTIDE SEQUENCE [LARGE SCALE GENOMIC DNA]</scope>
    <source>
        <strain evidence="2 3">CBS 123371</strain>
    </source>
</reference>
<feature type="compositionally biased region" description="Basic and acidic residues" evidence="1">
    <location>
        <begin position="36"/>
        <end position="45"/>
    </location>
</feature>
<comment type="caution">
    <text evidence="2">The sequence shown here is derived from an EMBL/GenBank/DDBJ whole genome shotgun (WGS) entry which is preliminary data.</text>
</comment>
<evidence type="ECO:0000256" key="1">
    <source>
        <dbReference type="SAM" id="MobiDB-lite"/>
    </source>
</evidence>
<sequence>MHTPSKTPIPTRTRTRTQNPNQKAKEKPHKKKKQNEKKTTKERQTPKPAPNPTSPAVPTTTPRKPPTAPPTSKLKAPATASAASAAQQRWAPSHSKKTPALTAWSCTKHILQTTTWCACGLTALHALRARHSRARSFSPTIHSCSRLMLALRRKAAGLRRRCGLSSAGTWRSG</sequence>
<feature type="compositionally biased region" description="Low complexity" evidence="1">
    <location>
        <begin position="1"/>
        <end position="12"/>
    </location>
</feature>
<feature type="region of interest" description="Disordered" evidence="1">
    <location>
        <begin position="1"/>
        <end position="99"/>
    </location>
</feature>